<organism evidence="2 3">
    <name type="scientific">Formosa agariphila (strain DSM 15362 / KCTC 12365 / LMG 23005 / KMM 3901 / M-2Alg 35-1)</name>
    <dbReference type="NCBI Taxonomy" id="1347342"/>
    <lineage>
        <taxon>Bacteria</taxon>
        <taxon>Pseudomonadati</taxon>
        <taxon>Bacteroidota</taxon>
        <taxon>Flavobacteriia</taxon>
        <taxon>Flavobacteriales</taxon>
        <taxon>Flavobacteriaceae</taxon>
        <taxon>Formosa</taxon>
    </lineage>
</organism>
<name>T2KKM9_FORAG</name>
<sequence>MKRTIFNAILLLFIVFNINAQPLAFDNATFSFDEWKTRAVPGIFGGTNVQDGINVGLSLSTPVNSANKVVPFGFMLDANYLHQTRRIMAFGFATGYGSYFGEDNNDHWGPINKEAEFRYIPVAGAVRYALENGIVFGGDLGYAFGLHSNWDGGLYIRPIFGFNISEITQLNVSYTSISKSWTWSAVNIGCTFNLNK</sequence>
<feature type="signal peptide" evidence="1">
    <location>
        <begin position="1"/>
        <end position="20"/>
    </location>
</feature>
<evidence type="ECO:0000313" key="2">
    <source>
        <dbReference type="EMBL" id="CDF79442.1"/>
    </source>
</evidence>
<dbReference type="eggNOG" id="ENOG5032URC">
    <property type="taxonomic scope" value="Bacteria"/>
</dbReference>
<gene>
    <name evidence="2" type="ORF">BN863_17300</name>
</gene>
<evidence type="ECO:0000313" key="3">
    <source>
        <dbReference type="Proteomes" id="UP000016160"/>
    </source>
</evidence>
<proteinExistence type="predicted"/>
<dbReference type="AlphaFoldDB" id="T2KKM9"/>
<evidence type="ECO:0008006" key="4">
    <source>
        <dbReference type="Google" id="ProtNLM"/>
    </source>
</evidence>
<protein>
    <recommendedName>
        <fullName evidence="4">Outer membrane protein beta-barrel domain-containing protein</fullName>
    </recommendedName>
</protein>
<dbReference type="HOGENOM" id="CLU_116186_0_0_10"/>
<feature type="chain" id="PRO_5005712457" description="Outer membrane protein beta-barrel domain-containing protein" evidence="1">
    <location>
        <begin position="21"/>
        <end position="196"/>
    </location>
</feature>
<accession>T2KKM9</accession>
<keyword evidence="3" id="KW-1185">Reference proteome</keyword>
<dbReference type="RefSeq" id="WP_051774632.1">
    <property type="nucleotide sequence ID" value="NZ_HG315671.1"/>
</dbReference>
<dbReference type="PATRIC" id="fig|1347342.6.peg.1735"/>
<keyword evidence="1" id="KW-0732">Signal</keyword>
<dbReference type="OrthoDB" id="1492374at2"/>
<evidence type="ECO:0000256" key="1">
    <source>
        <dbReference type="SAM" id="SignalP"/>
    </source>
</evidence>
<dbReference type="Proteomes" id="UP000016160">
    <property type="component" value="Chromosome"/>
</dbReference>
<dbReference type="EMBL" id="HG315671">
    <property type="protein sequence ID" value="CDF79442.1"/>
    <property type="molecule type" value="Genomic_DNA"/>
</dbReference>
<dbReference type="STRING" id="1347342.BN863_17300"/>
<reference evidence="2 3" key="1">
    <citation type="journal article" date="2013" name="Appl. Environ. Microbiol.">
        <title>The genome of the alga-associated marine flavobacterium Formosa agariphila KMM 3901T reveals a broad potential for degradation of algal polysaccharides.</title>
        <authorList>
            <person name="Mann A.J."/>
            <person name="Hahnke R.L."/>
            <person name="Huang S."/>
            <person name="Werner J."/>
            <person name="Xing P."/>
            <person name="Barbeyron T."/>
            <person name="Huettel B."/>
            <person name="Stueber K."/>
            <person name="Reinhardt R."/>
            <person name="Harder J."/>
            <person name="Gloeckner F.O."/>
            <person name="Amann R.I."/>
            <person name="Teeling H."/>
        </authorList>
    </citation>
    <scope>NUCLEOTIDE SEQUENCE [LARGE SCALE GENOMIC DNA]</scope>
    <source>
        <strain evidence="3">DSM 15362 / KCTC 12365 / LMG 23005 / KMM 3901</strain>
    </source>
</reference>